<dbReference type="EMBL" id="AMBO01000274">
    <property type="protein sequence ID" value="EKD02867.1"/>
    <property type="molecule type" value="Genomic_DNA"/>
</dbReference>
<evidence type="ECO:0000259" key="2">
    <source>
        <dbReference type="PROSITE" id="PS50181"/>
    </source>
</evidence>
<dbReference type="CDD" id="cd09917">
    <property type="entry name" value="F-box_SF"/>
    <property type="match status" value="1"/>
</dbReference>
<dbReference type="InParanoid" id="K1VTG1"/>
<protein>
    <recommendedName>
        <fullName evidence="2">F-box domain-containing protein</fullName>
    </recommendedName>
</protein>
<dbReference type="STRING" id="1220162.K1VTG1"/>
<keyword evidence="4" id="KW-1185">Reference proteome</keyword>
<evidence type="ECO:0000256" key="1">
    <source>
        <dbReference type="SAM" id="MobiDB-lite"/>
    </source>
</evidence>
<dbReference type="InterPro" id="IPR001810">
    <property type="entry name" value="F-box_dom"/>
</dbReference>
<name>K1VTG1_TRIAC</name>
<dbReference type="OrthoDB" id="3226064at2759"/>
<comment type="caution">
    <text evidence="3">The sequence shown here is derived from an EMBL/GenBank/DDBJ whole genome shotgun (WGS) entry which is preliminary data.</text>
</comment>
<dbReference type="PROSITE" id="PS50181">
    <property type="entry name" value="FBOX"/>
    <property type="match status" value="1"/>
</dbReference>
<dbReference type="AlphaFoldDB" id="K1VTG1"/>
<dbReference type="Gene3D" id="1.20.1280.50">
    <property type="match status" value="1"/>
</dbReference>
<dbReference type="OMA" id="YACSKVY"/>
<dbReference type="Proteomes" id="UP000006757">
    <property type="component" value="Unassembled WGS sequence"/>
</dbReference>
<dbReference type="eggNOG" id="ENOG502S8VJ">
    <property type="taxonomic scope" value="Eukaryota"/>
</dbReference>
<proteinExistence type="predicted"/>
<dbReference type="HOGENOM" id="CLU_019366_2_0_1"/>
<accession>K1VTG1</accession>
<dbReference type="Pfam" id="PF12937">
    <property type="entry name" value="F-box-like"/>
    <property type="match status" value="1"/>
</dbReference>
<sequence length="683" mass="75254">MQATSEQAISLQATGPSSPSSAAAHTSAPGSSPLLNLPTEVLHQVLVESGNTDPKSIAALARTCRDLCELIDESTALWRDLFLSTYDDPRRAAAYPTPRAADWRQEFQDRAWVQSALRRGEERYGELQESDVDRIANTLLGLYLDLPADADPDSGNPFAFFAARTRNVPLLTPLLYGKALRHLYLHTQTNRLEGGHNLRRKNGLHPGLSRLHCLMTTELDDDHGRIGVYRKVLRNHRGLMRETCYSARNFKSRNDWGPFTPQGKVEWGLLNALSTVMRCARADKKLAVAGGCHCPLSSEVVAYPLPVLVVARATAVEGRARAIALGEVGDGPGDVPHPGWMSNLSKRFRRAQASARMSGRDASRQALGSGRSPWVIIDRPPVAGQSVHQFRVAIFQTSSSFRASRPGSRTDPSLDKRTGPLPQWMLNAVDVLDLEDEGSAWLRTPPPIGTGVSAVRSQGFLDHTRPNDLPDDQVWDWAGVAGPWAGTYAYLEHRIFGQAAVNTWDGRQEELLTPLSYADWLRLNHPGMLAMESSLPRLDLTTYGEAVGDLINLYAIVDARPEDADVACSAIEGESVVLPRIETSLETSAQYPPLYFHSEQRLTGHMAQRGFIRGVARVTPDNPPEVRWTIIIRYGGEDRWRMEGVQVGGRGSKRGFFGVSNVHAAAGVGERLACFHARRRCAY</sequence>
<feature type="compositionally biased region" description="Polar residues" evidence="1">
    <location>
        <begin position="1"/>
        <end position="12"/>
    </location>
</feature>
<dbReference type="SUPFAM" id="SSF81383">
    <property type="entry name" value="F-box domain"/>
    <property type="match status" value="1"/>
</dbReference>
<dbReference type="InterPro" id="IPR036047">
    <property type="entry name" value="F-box-like_dom_sf"/>
</dbReference>
<organism evidence="3 4">
    <name type="scientific">Trichosporon asahii var. asahii (strain CBS 8904)</name>
    <name type="common">Yeast</name>
    <dbReference type="NCBI Taxonomy" id="1220162"/>
    <lineage>
        <taxon>Eukaryota</taxon>
        <taxon>Fungi</taxon>
        <taxon>Dikarya</taxon>
        <taxon>Basidiomycota</taxon>
        <taxon>Agaricomycotina</taxon>
        <taxon>Tremellomycetes</taxon>
        <taxon>Trichosporonales</taxon>
        <taxon>Trichosporonaceae</taxon>
        <taxon>Trichosporon</taxon>
    </lineage>
</organism>
<gene>
    <name evidence="3" type="ORF">A1Q2_02811</name>
</gene>
<feature type="domain" description="F-box" evidence="2">
    <location>
        <begin position="31"/>
        <end position="81"/>
    </location>
</feature>
<evidence type="ECO:0000313" key="4">
    <source>
        <dbReference type="Proteomes" id="UP000006757"/>
    </source>
</evidence>
<feature type="region of interest" description="Disordered" evidence="1">
    <location>
        <begin position="1"/>
        <end position="34"/>
    </location>
</feature>
<reference evidence="3 4" key="1">
    <citation type="journal article" date="2012" name="Eukaryot. Cell">
        <title>Genome sequence of the Trichosporon asahii environmental strain CBS 8904.</title>
        <authorList>
            <person name="Yang R.Y."/>
            <person name="Li H.T."/>
            <person name="Zhu H."/>
            <person name="Zhou G.P."/>
            <person name="Wang M."/>
            <person name="Wang L."/>
        </authorList>
    </citation>
    <scope>NUCLEOTIDE SEQUENCE [LARGE SCALE GENOMIC DNA]</scope>
    <source>
        <strain evidence="3 4">CBS 8904</strain>
    </source>
</reference>
<feature type="compositionally biased region" description="Low complexity" evidence="1">
    <location>
        <begin position="13"/>
        <end position="33"/>
    </location>
</feature>
<evidence type="ECO:0000313" key="3">
    <source>
        <dbReference type="EMBL" id="EKD02867.1"/>
    </source>
</evidence>